<dbReference type="PANTHER" id="PTHR43806:SF11">
    <property type="entry name" value="CEREVISIN-RELATED"/>
    <property type="match status" value="1"/>
</dbReference>
<feature type="domain" description="Peptidase C-terminal archaeal/bacterial" evidence="13">
    <location>
        <begin position="680"/>
        <end position="747"/>
    </location>
</feature>
<keyword evidence="2" id="KW-0134">Cell wall</keyword>
<feature type="domain" description="PA" evidence="12">
    <location>
        <begin position="371"/>
        <end position="450"/>
    </location>
</feature>
<dbReference type="InterPro" id="IPR022398">
    <property type="entry name" value="Peptidase_S8_His-AS"/>
</dbReference>
<dbReference type="InterPro" id="IPR036852">
    <property type="entry name" value="Peptidase_S8/S53_dom_sf"/>
</dbReference>
<dbReference type="InterPro" id="IPR050131">
    <property type="entry name" value="Peptidase_S8_subtilisin-like"/>
</dbReference>
<evidence type="ECO:0000313" key="15">
    <source>
        <dbReference type="Proteomes" id="UP001595453"/>
    </source>
</evidence>
<dbReference type="CDD" id="cd07477">
    <property type="entry name" value="Peptidases_S8_Subtilisin_subset"/>
    <property type="match status" value="1"/>
</dbReference>
<dbReference type="EMBL" id="JBHRSD010000011">
    <property type="protein sequence ID" value="MFC3032300.1"/>
    <property type="molecule type" value="Genomic_DNA"/>
</dbReference>
<keyword evidence="2" id="KW-0964">Secreted</keyword>
<feature type="signal peptide" evidence="10">
    <location>
        <begin position="1"/>
        <end position="27"/>
    </location>
</feature>
<keyword evidence="4" id="KW-0479">Metal-binding</keyword>
<accession>A0ABV7CIE6</accession>
<dbReference type="InterPro" id="IPR023827">
    <property type="entry name" value="Peptidase_S8_Asp-AS"/>
</dbReference>
<evidence type="ECO:0000256" key="6">
    <source>
        <dbReference type="ARBA" id="ARBA00022801"/>
    </source>
</evidence>
<keyword evidence="3 8" id="KW-0645">Protease</keyword>
<dbReference type="InterPro" id="IPR007280">
    <property type="entry name" value="Peptidase_C_arc/bac"/>
</dbReference>
<evidence type="ECO:0000256" key="10">
    <source>
        <dbReference type="SAM" id="SignalP"/>
    </source>
</evidence>
<dbReference type="PROSITE" id="PS00138">
    <property type="entry name" value="SUBTILASE_SER"/>
    <property type="match status" value="1"/>
</dbReference>
<comment type="caution">
    <text evidence="14">The sequence shown here is derived from an EMBL/GenBank/DDBJ whole genome shotgun (WGS) entry which is preliminary data.</text>
</comment>
<evidence type="ECO:0000256" key="1">
    <source>
        <dbReference type="ARBA" id="ARBA00011073"/>
    </source>
</evidence>
<evidence type="ECO:0000259" key="13">
    <source>
        <dbReference type="Pfam" id="PF04151"/>
    </source>
</evidence>
<evidence type="ECO:0000256" key="2">
    <source>
        <dbReference type="ARBA" id="ARBA00022512"/>
    </source>
</evidence>
<organism evidence="14 15">
    <name type="scientific">Pseudoalteromonas fenneropenaei</name>
    <dbReference type="NCBI Taxonomy" id="1737459"/>
    <lineage>
        <taxon>Bacteria</taxon>
        <taxon>Pseudomonadati</taxon>
        <taxon>Pseudomonadota</taxon>
        <taxon>Gammaproteobacteria</taxon>
        <taxon>Alteromonadales</taxon>
        <taxon>Pseudoalteromonadaceae</taxon>
        <taxon>Pseudoalteromonas</taxon>
    </lineage>
</organism>
<dbReference type="InterPro" id="IPR037045">
    <property type="entry name" value="S8pro/Inhibitor_I9_sf"/>
</dbReference>
<feature type="domain" description="Peptidase S8/S53" evidence="11">
    <location>
        <begin position="153"/>
        <end position="370"/>
    </location>
</feature>
<keyword evidence="6 8" id="KW-0378">Hydrolase</keyword>
<keyword evidence="5 10" id="KW-0732">Signal</keyword>
<evidence type="ECO:0000256" key="4">
    <source>
        <dbReference type="ARBA" id="ARBA00022723"/>
    </source>
</evidence>
<dbReference type="Proteomes" id="UP001595453">
    <property type="component" value="Unassembled WGS sequence"/>
</dbReference>
<feature type="domain" description="Peptidase S8/S53" evidence="11">
    <location>
        <begin position="458"/>
        <end position="523"/>
    </location>
</feature>
<proteinExistence type="inferred from homology"/>
<dbReference type="RefSeq" id="WP_377122617.1">
    <property type="nucleotide sequence ID" value="NZ_JBHRSD010000011.1"/>
</dbReference>
<dbReference type="SUPFAM" id="SSF52743">
    <property type="entry name" value="Subtilisin-like"/>
    <property type="match status" value="1"/>
</dbReference>
<feature type="chain" id="PRO_5045809077" evidence="10">
    <location>
        <begin position="28"/>
        <end position="763"/>
    </location>
</feature>
<feature type="domain" description="Peptidase C-terminal archaeal/bacterial" evidence="13">
    <location>
        <begin position="572"/>
        <end position="636"/>
    </location>
</feature>
<evidence type="ECO:0000256" key="5">
    <source>
        <dbReference type="ARBA" id="ARBA00022729"/>
    </source>
</evidence>
<dbReference type="InterPro" id="IPR003137">
    <property type="entry name" value="PA_domain"/>
</dbReference>
<dbReference type="Gene3D" id="3.30.70.80">
    <property type="entry name" value="Peptidase S8 propeptide/proteinase inhibitor I9"/>
    <property type="match status" value="1"/>
</dbReference>
<dbReference type="Pfam" id="PF00082">
    <property type="entry name" value="Peptidase_S8"/>
    <property type="match status" value="2"/>
</dbReference>
<name>A0ABV7CIE6_9GAMM</name>
<protein>
    <submittedName>
        <fullName evidence="14">S8 family serine peptidase</fullName>
    </submittedName>
</protein>
<evidence type="ECO:0000313" key="14">
    <source>
        <dbReference type="EMBL" id="MFC3032300.1"/>
    </source>
</evidence>
<evidence type="ECO:0000259" key="11">
    <source>
        <dbReference type="Pfam" id="PF00082"/>
    </source>
</evidence>
<evidence type="ECO:0000256" key="8">
    <source>
        <dbReference type="PROSITE-ProRule" id="PRU01240"/>
    </source>
</evidence>
<comment type="similarity">
    <text evidence="1 8 9">Belongs to the peptidase S8 family.</text>
</comment>
<feature type="active site" description="Charge relay system" evidence="8">
    <location>
        <position position="160"/>
    </location>
</feature>
<dbReference type="PRINTS" id="PR00723">
    <property type="entry name" value="SUBTILISIN"/>
</dbReference>
<sequence length="763" mass="78262">MTTKNNNKPMLLAVTALSLAVSASLQAQTSGVLMENSQAMASENSPLPKRYIVKYKDQVSQLGASAQGAMAKVAEFKLATLGVKNGRFKADLNAFVVDDLSDNQLLSLQEDAAVEYVEEDLPRRLMAQSVPYGISMVQADLVNDSVASAANGGKKICVIDSGLDLPHEDMGTNGGTITGTNDSGTGNWFDHGGPHGTHVAGTIAALNNGIGVRGVIGSNPSMHIIKVFNEAGWGYSSDLVSAINKCKSAGAHVVNMSLGGAGSSTTEKNGIQAAADSGMLLIAAAGNDGDPAKTTDIMSYPASYDSVMSVAAIDSNKVLADFSQKNAQVEIAAPGVDVYSTYPEGNGSVVDVVVAGTGYSANAMENQGSATAALVNFATGESTNSAANGKICLIQRGNISFHDKVKNCENSGGVGAIIYNNAAGSFGGTLGDTNTTSIPAVTVSDTDGAAMLGSIGMSTTINIGPGNYGKMSGTSMASPHVAGVAALVWSHHPSCTATEIRNVLNNTAEDLGAAGRDTNFGYGLVQTKAAIDFITANGCSGDVTPPPTTGSELENGVAKSGIAGAKDAEVMFTFNVPAGASNIKIAMSGGSGDADMHVKFGAAPTTSSYDCRPYKNGNNETCDLTQAGGVYHVMLKGYSAFSGVTLLASYDADTGTNPGTAEPINQVISDVSVSRRAWKRYTIDLAEGYADLNVAIAGGSGDADLYVTRGAQSTTTSYDCRPYKTGNNESCSFTNPQSGTWYIDIYGYAASSGITLTVTANPQ</sequence>
<dbReference type="Pfam" id="PF04151">
    <property type="entry name" value="PPC"/>
    <property type="match status" value="2"/>
</dbReference>
<dbReference type="InterPro" id="IPR034202">
    <property type="entry name" value="Subtilisin_Carlsberg-like"/>
</dbReference>
<dbReference type="Gene3D" id="2.60.120.380">
    <property type="match status" value="2"/>
</dbReference>
<evidence type="ECO:0000256" key="9">
    <source>
        <dbReference type="RuleBase" id="RU003355"/>
    </source>
</evidence>
<dbReference type="Pfam" id="PF02225">
    <property type="entry name" value="PA"/>
    <property type="match status" value="1"/>
</dbReference>
<reference evidence="15" key="1">
    <citation type="journal article" date="2019" name="Int. J. Syst. Evol. Microbiol.">
        <title>The Global Catalogue of Microorganisms (GCM) 10K type strain sequencing project: providing services to taxonomists for standard genome sequencing and annotation.</title>
        <authorList>
            <consortium name="The Broad Institute Genomics Platform"/>
            <consortium name="The Broad Institute Genome Sequencing Center for Infectious Disease"/>
            <person name="Wu L."/>
            <person name="Ma J."/>
        </authorList>
    </citation>
    <scope>NUCLEOTIDE SEQUENCE [LARGE SCALE GENOMIC DNA]</scope>
    <source>
        <strain evidence="15">KCTC 42730</strain>
    </source>
</reference>
<keyword evidence="15" id="KW-1185">Reference proteome</keyword>
<dbReference type="InterPro" id="IPR023828">
    <property type="entry name" value="Peptidase_S8_Ser-AS"/>
</dbReference>
<dbReference type="PROSITE" id="PS00136">
    <property type="entry name" value="SUBTILASE_ASP"/>
    <property type="match status" value="1"/>
</dbReference>
<dbReference type="PROSITE" id="PS51892">
    <property type="entry name" value="SUBTILASE"/>
    <property type="match status" value="1"/>
</dbReference>
<feature type="active site" description="Charge relay system" evidence="8">
    <location>
        <position position="195"/>
    </location>
</feature>
<dbReference type="Gene3D" id="3.50.30.30">
    <property type="match status" value="1"/>
</dbReference>
<evidence type="ECO:0000259" key="12">
    <source>
        <dbReference type="Pfam" id="PF02225"/>
    </source>
</evidence>
<keyword evidence="7 8" id="KW-0720">Serine protease</keyword>
<evidence type="ECO:0000256" key="3">
    <source>
        <dbReference type="ARBA" id="ARBA00022670"/>
    </source>
</evidence>
<dbReference type="Gene3D" id="3.40.50.200">
    <property type="entry name" value="Peptidase S8/S53 domain"/>
    <property type="match status" value="1"/>
</dbReference>
<dbReference type="InterPro" id="IPR015500">
    <property type="entry name" value="Peptidase_S8_subtilisin-rel"/>
</dbReference>
<gene>
    <name evidence="14" type="ORF">ACFOEE_07205</name>
</gene>
<evidence type="ECO:0000256" key="7">
    <source>
        <dbReference type="ARBA" id="ARBA00022825"/>
    </source>
</evidence>
<dbReference type="InterPro" id="IPR000209">
    <property type="entry name" value="Peptidase_S8/S53_dom"/>
</dbReference>
<dbReference type="PANTHER" id="PTHR43806">
    <property type="entry name" value="PEPTIDASE S8"/>
    <property type="match status" value="1"/>
</dbReference>
<feature type="active site" description="Charge relay system" evidence="8">
    <location>
        <position position="475"/>
    </location>
</feature>
<dbReference type="PROSITE" id="PS00137">
    <property type="entry name" value="SUBTILASE_HIS"/>
    <property type="match status" value="1"/>
</dbReference>